<reference evidence="2 3" key="1">
    <citation type="submission" date="2024-01" db="EMBL/GenBank/DDBJ databases">
        <title>The genomes of 5 underutilized Papilionoideae crops provide insights into root nodulation and disease resistanc.</title>
        <authorList>
            <person name="Jiang F."/>
        </authorList>
    </citation>
    <scope>NUCLEOTIDE SEQUENCE [LARGE SCALE GENOMIC DNA]</scope>
    <source>
        <strain evidence="2">JINMINGXINNONG_FW02</strain>
        <tissue evidence="2">Leaves</tissue>
    </source>
</reference>
<dbReference type="Proteomes" id="UP001374584">
    <property type="component" value="Unassembled WGS sequence"/>
</dbReference>
<evidence type="ECO:0000256" key="1">
    <source>
        <dbReference type="SAM" id="MobiDB-lite"/>
    </source>
</evidence>
<dbReference type="AlphaFoldDB" id="A0AAN9QU90"/>
<feature type="region of interest" description="Disordered" evidence="1">
    <location>
        <begin position="1"/>
        <end position="27"/>
    </location>
</feature>
<protein>
    <submittedName>
        <fullName evidence="2">Uncharacterized protein</fullName>
    </submittedName>
</protein>
<evidence type="ECO:0000313" key="3">
    <source>
        <dbReference type="Proteomes" id="UP001374584"/>
    </source>
</evidence>
<accession>A0AAN9QU90</accession>
<evidence type="ECO:0000313" key="2">
    <source>
        <dbReference type="EMBL" id="KAK7348107.1"/>
    </source>
</evidence>
<proteinExistence type="predicted"/>
<dbReference type="EMBL" id="JAYMYR010000008">
    <property type="protein sequence ID" value="KAK7348107.1"/>
    <property type="molecule type" value="Genomic_DNA"/>
</dbReference>
<name>A0AAN9QU90_PHACN</name>
<keyword evidence="3" id="KW-1185">Reference proteome</keyword>
<gene>
    <name evidence="2" type="ORF">VNO80_22656</name>
</gene>
<comment type="caution">
    <text evidence="2">The sequence shown here is derived from an EMBL/GenBank/DDBJ whole genome shotgun (WGS) entry which is preliminary data.</text>
</comment>
<organism evidence="2 3">
    <name type="scientific">Phaseolus coccineus</name>
    <name type="common">Scarlet runner bean</name>
    <name type="synonym">Phaseolus multiflorus</name>
    <dbReference type="NCBI Taxonomy" id="3886"/>
    <lineage>
        <taxon>Eukaryota</taxon>
        <taxon>Viridiplantae</taxon>
        <taxon>Streptophyta</taxon>
        <taxon>Embryophyta</taxon>
        <taxon>Tracheophyta</taxon>
        <taxon>Spermatophyta</taxon>
        <taxon>Magnoliopsida</taxon>
        <taxon>eudicotyledons</taxon>
        <taxon>Gunneridae</taxon>
        <taxon>Pentapetalae</taxon>
        <taxon>rosids</taxon>
        <taxon>fabids</taxon>
        <taxon>Fabales</taxon>
        <taxon>Fabaceae</taxon>
        <taxon>Papilionoideae</taxon>
        <taxon>50 kb inversion clade</taxon>
        <taxon>NPAAA clade</taxon>
        <taxon>indigoferoid/millettioid clade</taxon>
        <taxon>Phaseoleae</taxon>
        <taxon>Phaseolus</taxon>
    </lineage>
</organism>
<sequence length="81" mass="9040">MRERRNAVQRGVQRSARGVRRGAARGATRCKGSTQIDEQLEGLNLIVADIVLSCEKHAVFLQMLVQKVPKHGADMNAELIW</sequence>